<name>A0A7V8NTB6_9BACT</name>
<dbReference type="Proteomes" id="UP000567293">
    <property type="component" value="Unassembled WGS sequence"/>
</dbReference>
<feature type="signal peptide" evidence="5">
    <location>
        <begin position="1"/>
        <end position="17"/>
    </location>
</feature>
<dbReference type="GO" id="GO:0052689">
    <property type="term" value="F:carboxylic ester hydrolase activity"/>
    <property type="evidence" value="ECO:0007669"/>
    <property type="project" value="UniProtKB-KW"/>
</dbReference>
<keyword evidence="7" id="KW-1185">Reference proteome</keyword>
<dbReference type="PANTHER" id="PTHR33938:SF15">
    <property type="entry name" value="FERULOYL ESTERASE B-RELATED"/>
    <property type="match status" value="1"/>
</dbReference>
<evidence type="ECO:0000256" key="5">
    <source>
        <dbReference type="SAM" id="SignalP"/>
    </source>
</evidence>
<evidence type="ECO:0000256" key="4">
    <source>
        <dbReference type="ARBA" id="ARBA00023157"/>
    </source>
</evidence>
<evidence type="ECO:0000256" key="1">
    <source>
        <dbReference type="ARBA" id="ARBA00022487"/>
    </source>
</evidence>
<feature type="chain" id="PRO_5031170786" evidence="5">
    <location>
        <begin position="18"/>
        <end position="181"/>
    </location>
</feature>
<proteinExistence type="predicted"/>
<keyword evidence="2 5" id="KW-0732">Signal</keyword>
<feature type="non-terminal residue" evidence="6">
    <location>
        <position position="181"/>
    </location>
</feature>
<evidence type="ECO:0000256" key="3">
    <source>
        <dbReference type="ARBA" id="ARBA00022801"/>
    </source>
</evidence>
<evidence type="ECO:0000313" key="7">
    <source>
        <dbReference type="Proteomes" id="UP000567293"/>
    </source>
</evidence>
<dbReference type="Pfam" id="PF07519">
    <property type="entry name" value="Tannase"/>
    <property type="match status" value="1"/>
</dbReference>
<reference evidence="6" key="1">
    <citation type="submission" date="2020-06" db="EMBL/GenBank/DDBJ databases">
        <title>Legume-microbial interactions unlock mineral nutrients during tropical forest succession.</title>
        <authorList>
            <person name="Epihov D.Z."/>
        </authorList>
    </citation>
    <scope>NUCLEOTIDE SEQUENCE [LARGE SCALE GENOMIC DNA]</scope>
    <source>
        <strain evidence="6">Pan2503</strain>
    </source>
</reference>
<gene>
    <name evidence="6" type="ORF">HRJ53_19100</name>
</gene>
<accession>A0A7V8NTB6</accession>
<dbReference type="InterPro" id="IPR011118">
    <property type="entry name" value="Tannase/feruloyl_esterase"/>
</dbReference>
<dbReference type="EMBL" id="JACDQQ010001828">
    <property type="protein sequence ID" value="MBA0087097.1"/>
    <property type="molecule type" value="Genomic_DNA"/>
</dbReference>
<evidence type="ECO:0000313" key="6">
    <source>
        <dbReference type="EMBL" id="MBA0087097.1"/>
    </source>
</evidence>
<keyword evidence="1" id="KW-0719">Serine esterase</keyword>
<evidence type="ECO:0000256" key="2">
    <source>
        <dbReference type="ARBA" id="ARBA00022729"/>
    </source>
</evidence>
<sequence>MKRAAVACLLLSGSVSAAPTEKCETLAHTSFGADVKIESTKIVAATGTLREYCDVRGVIWPEARFAVKLPTFWNGRFEMVGNGGWAGVISFQAMDLALHAGYASASTDTGHDAQKEPGASFAYPGPNNPNAARKVIDHGYLAVHETALLAKKLIREYYGRDPQYSYWVGCSTGGRQGLMEA</sequence>
<protein>
    <submittedName>
        <fullName evidence="6">Tannase/feruloyl esterase family alpha/beta hydrolase</fullName>
    </submittedName>
</protein>
<dbReference type="AlphaFoldDB" id="A0A7V8NTB6"/>
<comment type="caution">
    <text evidence="6">The sequence shown here is derived from an EMBL/GenBank/DDBJ whole genome shotgun (WGS) entry which is preliminary data.</text>
</comment>
<keyword evidence="3 6" id="KW-0378">Hydrolase</keyword>
<organism evidence="6 7">
    <name type="scientific">Candidatus Acidiferrum panamense</name>
    <dbReference type="NCBI Taxonomy" id="2741543"/>
    <lineage>
        <taxon>Bacteria</taxon>
        <taxon>Pseudomonadati</taxon>
        <taxon>Acidobacteriota</taxon>
        <taxon>Terriglobia</taxon>
        <taxon>Candidatus Acidiferrales</taxon>
        <taxon>Candidatus Acidiferrum</taxon>
    </lineage>
</organism>
<dbReference type="PANTHER" id="PTHR33938">
    <property type="entry name" value="FERULOYL ESTERASE B-RELATED"/>
    <property type="match status" value="1"/>
</dbReference>
<keyword evidence="4" id="KW-1015">Disulfide bond</keyword>